<keyword evidence="2" id="KW-0507">mRNA processing</keyword>
<keyword evidence="1" id="KW-0853">WD repeat</keyword>
<comment type="caution">
    <text evidence="5">The sequence shown here is derived from an EMBL/GenBank/DDBJ whole genome shotgun (WGS) entry which is preliminary data.</text>
</comment>
<evidence type="ECO:0000256" key="3">
    <source>
        <dbReference type="ARBA" id="ARBA00022737"/>
    </source>
</evidence>
<protein>
    <submittedName>
        <fullName evidence="5">Eukaryotic translation initiation factor 3subunit I</fullName>
    </submittedName>
</protein>
<reference evidence="6" key="1">
    <citation type="journal article" date="2019" name="Curr. Biol.">
        <title>Genome Sequence of Striga asiatica Provides Insight into the Evolution of Plant Parasitism.</title>
        <authorList>
            <person name="Yoshida S."/>
            <person name="Kim S."/>
            <person name="Wafula E.K."/>
            <person name="Tanskanen J."/>
            <person name="Kim Y.M."/>
            <person name="Honaas L."/>
            <person name="Yang Z."/>
            <person name="Spallek T."/>
            <person name="Conn C.E."/>
            <person name="Ichihashi Y."/>
            <person name="Cheong K."/>
            <person name="Cui S."/>
            <person name="Der J.P."/>
            <person name="Gundlach H."/>
            <person name="Jiao Y."/>
            <person name="Hori C."/>
            <person name="Ishida J.K."/>
            <person name="Kasahara H."/>
            <person name="Kiba T."/>
            <person name="Kim M.S."/>
            <person name="Koo N."/>
            <person name="Laohavisit A."/>
            <person name="Lee Y.H."/>
            <person name="Lumba S."/>
            <person name="McCourt P."/>
            <person name="Mortimer J.C."/>
            <person name="Mutuku J.M."/>
            <person name="Nomura T."/>
            <person name="Sasaki-Sekimoto Y."/>
            <person name="Seto Y."/>
            <person name="Wang Y."/>
            <person name="Wakatake T."/>
            <person name="Sakakibara H."/>
            <person name="Demura T."/>
            <person name="Yamaguchi S."/>
            <person name="Yoneyama K."/>
            <person name="Manabe R.I."/>
            <person name="Nelson D.C."/>
            <person name="Schulman A.H."/>
            <person name="Timko M.P."/>
            <person name="dePamphilis C.W."/>
            <person name="Choi D."/>
            <person name="Shirasu K."/>
        </authorList>
    </citation>
    <scope>NUCLEOTIDE SEQUENCE [LARGE SCALE GENOMIC DNA]</scope>
    <source>
        <strain evidence="6">cv. UVA1</strain>
    </source>
</reference>
<dbReference type="AlphaFoldDB" id="A0A5A7QE75"/>
<keyword evidence="5" id="KW-0396">Initiation factor</keyword>
<proteinExistence type="predicted"/>
<dbReference type="Gene3D" id="2.130.10.10">
    <property type="entry name" value="YVTN repeat-like/Quinoprotein amine dehydrogenase"/>
    <property type="match status" value="1"/>
</dbReference>
<dbReference type="SUPFAM" id="SSF50978">
    <property type="entry name" value="WD40 repeat-like"/>
    <property type="match status" value="1"/>
</dbReference>
<name>A0A5A7QE75_STRAF</name>
<sequence length="142" mass="15860">MGRRIRRSHGGFILYALKQFQRDKFMLYKAAMKFIVRMTKSSVTSAKVSQDGRYITIADGLTVDCLNKGYHGPVHYVRFLPGGGSYALGYEDGAFRIWQTGPTNNAEQESSGPSLSKVITQQIENVHITDEDKPGQKAIKSK</sequence>
<keyword evidence="6" id="KW-1185">Reference proteome</keyword>
<dbReference type="GO" id="GO:0000387">
    <property type="term" value="P:spliceosomal snRNP assembly"/>
    <property type="evidence" value="ECO:0007669"/>
    <property type="project" value="TreeGrafter"/>
</dbReference>
<evidence type="ECO:0000256" key="2">
    <source>
        <dbReference type="ARBA" id="ARBA00022664"/>
    </source>
</evidence>
<keyword evidence="5" id="KW-0648">Protein biosynthesis</keyword>
<dbReference type="GO" id="GO:0003743">
    <property type="term" value="F:translation initiation factor activity"/>
    <property type="evidence" value="ECO:0007669"/>
    <property type="project" value="UniProtKB-KW"/>
</dbReference>
<gene>
    <name evidence="5" type="ORF">STAS_20486</name>
</gene>
<evidence type="ECO:0000256" key="1">
    <source>
        <dbReference type="ARBA" id="ARBA00022574"/>
    </source>
</evidence>
<dbReference type="GO" id="GO:0032797">
    <property type="term" value="C:SMN complex"/>
    <property type="evidence" value="ECO:0007669"/>
    <property type="project" value="TreeGrafter"/>
</dbReference>
<dbReference type="PANTHER" id="PTHR19877">
    <property type="entry name" value="EUKARYOTIC TRANSLATION INITIATION FACTOR 3 SUBUNIT I"/>
    <property type="match status" value="1"/>
</dbReference>
<evidence type="ECO:0000313" key="6">
    <source>
        <dbReference type="Proteomes" id="UP000325081"/>
    </source>
</evidence>
<evidence type="ECO:0000313" key="5">
    <source>
        <dbReference type="EMBL" id="GER43623.1"/>
    </source>
</evidence>
<evidence type="ECO:0000256" key="4">
    <source>
        <dbReference type="ARBA" id="ARBA00023187"/>
    </source>
</evidence>
<dbReference type="InterPro" id="IPR036322">
    <property type="entry name" value="WD40_repeat_dom_sf"/>
</dbReference>
<dbReference type="PANTHER" id="PTHR19877:SF13">
    <property type="entry name" value="SERINE-THREONINE KINASE RECEPTOR-ASSOCIATED PROTEIN"/>
    <property type="match status" value="1"/>
</dbReference>
<dbReference type="Proteomes" id="UP000325081">
    <property type="component" value="Unassembled WGS sequence"/>
</dbReference>
<dbReference type="OrthoDB" id="200206at2759"/>
<organism evidence="5 6">
    <name type="scientific">Striga asiatica</name>
    <name type="common">Asiatic witchweed</name>
    <name type="synonym">Buchnera asiatica</name>
    <dbReference type="NCBI Taxonomy" id="4170"/>
    <lineage>
        <taxon>Eukaryota</taxon>
        <taxon>Viridiplantae</taxon>
        <taxon>Streptophyta</taxon>
        <taxon>Embryophyta</taxon>
        <taxon>Tracheophyta</taxon>
        <taxon>Spermatophyta</taxon>
        <taxon>Magnoliopsida</taxon>
        <taxon>eudicotyledons</taxon>
        <taxon>Gunneridae</taxon>
        <taxon>Pentapetalae</taxon>
        <taxon>asterids</taxon>
        <taxon>lamiids</taxon>
        <taxon>Lamiales</taxon>
        <taxon>Orobanchaceae</taxon>
        <taxon>Buchnereae</taxon>
        <taxon>Striga</taxon>
    </lineage>
</organism>
<dbReference type="GO" id="GO:0003723">
    <property type="term" value="F:RNA binding"/>
    <property type="evidence" value="ECO:0007669"/>
    <property type="project" value="TreeGrafter"/>
</dbReference>
<dbReference type="EMBL" id="BKCP01006693">
    <property type="protein sequence ID" value="GER43623.1"/>
    <property type="molecule type" value="Genomic_DNA"/>
</dbReference>
<keyword evidence="4" id="KW-0508">mRNA splicing</keyword>
<accession>A0A5A7QE75</accession>
<keyword evidence="3" id="KW-0677">Repeat</keyword>
<dbReference type="InterPro" id="IPR015943">
    <property type="entry name" value="WD40/YVTN_repeat-like_dom_sf"/>
</dbReference>